<name>A0A178VVN1_ARATH</name>
<reference evidence="2" key="1">
    <citation type="journal article" date="2016" name="Proc. Natl. Acad. Sci. U.S.A.">
        <title>Chromosome-level assembly of Arabidopsis thaliana Ler reveals the extent of translocation and inversion polymorphisms.</title>
        <authorList>
            <person name="Zapata L."/>
            <person name="Ding J."/>
            <person name="Willing E.M."/>
            <person name="Hartwig B."/>
            <person name="Bezdan D."/>
            <person name="Jiao W.B."/>
            <person name="Patel V."/>
            <person name="Velikkakam James G."/>
            <person name="Koornneef M."/>
            <person name="Ossowski S."/>
            <person name="Schneeberger K."/>
        </authorList>
    </citation>
    <scope>NUCLEOTIDE SEQUENCE [LARGE SCALE GENOMIC DNA]</scope>
    <source>
        <strain evidence="2">cv. Landsberg erecta</strain>
    </source>
</reference>
<dbReference type="AlphaFoldDB" id="A0A178VVN1"/>
<proteinExistence type="predicted"/>
<organism evidence="1 2">
    <name type="scientific">Arabidopsis thaliana</name>
    <name type="common">Mouse-ear cress</name>
    <dbReference type="NCBI Taxonomy" id="3702"/>
    <lineage>
        <taxon>Eukaryota</taxon>
        <taxon>Viridiplantae</taxon>
        <taxon>Streptophyta</taxon>
        <taxon>Embryophyta</taxon>
        <taxon>Tracheophyta</taxon>
        <taxon>Spermatophyta</taxon>
        <taxon>Magnoliopsida</taxon>
        <taxon>eudicotyledons</taxon>
        <taxon>Gunneridae</taxon>
        <taxon>Pentapetalae</taxon>
        <taxon>rosids</taxon>
        <taxon>malvids</taxon>
        <taxon>Brassicales</taxon>
        <taxon>Brassicaceae</taxon>
        <taxon>Camelineae</taxon>
        <taxon>Arabidopsis</taxon>
    </lineage>
</organism>
<evidence type="ECO:0000313" key="1">
    <source>
        <dbReference type="EMBL" id="OAP10439.1"/>
    </source>
</evidence>
<gene>
    <name evidence="1" type="ordered locus">AXX17_At2g40300</name>
</gene>
<evidence type="ECO:0000313" key="2">
    <source>
        <dbReference type="Proteomes" id="UP000078284"/>
    </source>
</evidence>
<dbReference type="EMBL" id="LUHQ01000002">
    <property type="protein sequence ID" value="OAP10439.1"/>
    <property type="molecule type" value="Genomic_DNA"/>
</dbReference>
<dbReference type="Proteomes" id="UP000078284">
    <property type="component" value="Chromosome 2"/>
</dbReference>
<comment type="caution">
    <text evidence="1">The sequence shown here is derived from an EMBL/GenBank/DDBJ whole genome shotgun (WGS) entry which is preliminary data.</text>
</comment>
<protein>
    <submittedName>
        <fullName evidence="1">Uncharacterized protein</fullName>
    </submittedName>
</protein>
<sequence length="73" mass="8393">MEKKLKKVEEAKKTLALLNERILEPTNGVRATKDVACDGYGKIYLEGELQWQWLLLVSGSDIVRMLFKTNVIR</sequence>
<accession>A0A178VVN1</accession>